<comment type="caution">
    <text evidence="2">The sequence shown here is derived from an EMBL/GenBank/DDBJ whole genome shotgun (WGS) entry which is preliminary data.</text>
</comment>
<reference evidence="2 3" key="1">
    <citation type="journal article" date="2013" name="Curr. Biol.">
        <title>The Genome of the Foraminiferan Reticulomyxa filosa.</title>
        <authorList>
            <person name="Glockner G."/>
            <person name="Hulsmann N."/>
            <person name="Schleicher M."/>
            <person name="Noegel A.A."/>
            <person name="Eichinger L."/>
            <person name="Gallinger C."/>
            <person name="Pawlowski J."/>
            <person name="Sierra R."/>
            <person name="Euteneuer U."/>
            <person name="Pillet L."/>
            <person name="Moustafa A."/>
            <person name="Platzer M."/>
            <person name="Groth M."/>
            <person name="Szafranski K."/>
            <person name="Schliwa M."/>
        </authorList>
    </citation>
    <scope>NUCLEOTIDE SEQUENCE [LARGE SCALE GENOMIC DNA]</scope>
</reference>
<feature type="transmembrane region" description="Helical" evidence="1">
    <location>
        <begin position="289"/>
        <end position="313"/>
    </location>
</feature>
<protein>
    <submittedName>
        <fullName evidence="2">Uncharacterized protein</fullName>
    </submittedName>
</protein>
<feature type="transmembrane region" description="Helical" evidence="1">
    <location>
        <begin position="14"/>
        <end position="37"/>
    </location>
</feature>
<evidence type="ECO:0000313" key="3">
    <source>
        <dbReference type="Proteomes" id="UP000023152"/>
    </source>
</evidence>
<dbReference type="Proteomes" id="UP000023152">
    <property type="component" value="Unassembled WGS sequence"/>
</dbReference>
<feature type="transmembrane region" description="Helical" evidence="1">
    <location>
        <begin position="144"/>
        <end position="168"/>
    </location>
</feature>
<name>X6N8B9_RETFI</name>
<evidence type="ECO:0000256" key="1">
    <source>
        <dbReference type="SAM" id="Phobius"/>
    </source>
</evidence>
<gene>
    <name evidence="2" type="ORF">RFI_15657</name>
</gene>
<accession>X6N8B9</accession>
<dbReference type="AlphaFoldDB" id="X6N8B9"/>
<keyword evidence="1" id="KW-0472">Membrane</keyword>
<proteinExistence type="predicted"/>
<dbReference type="EMBL" id="ASPP01011517">
    <property type="protein sequence ID" value="ETO21547.1"/>
    <property type="molecule type" value="Genomic_DNA"/>
</dbReference>
<feature type="transmembrane region" description="Helical" evidence="1">
    <location>
        <begin position="261"/>
        <end position="283"/>
    </location>
</feature>
<feature type="transmembrane region" description="Helical" evidence="1">
    <location>
        <begin position="73"/>
        <end position="94"/>
    </location>
</feature>
<organism evidence="2 3">
    <name type="scientific">Reticulomyxa filosa</name>
    <dbReference type="NCBI Taxonomy" id="46433"/>
    <lineage>
        <taxon>Eukaryota</taxon>
        <taxon>Sar</taxon>
        <taxon>Rhizaria</taxon>
        <taxon>Retaria</taxon>
        <taxon>Foraminifera</taxon>
        <taxon>Monothalamids</taxon>
        <taxon>Reticulomyxidae</taxon>
        <taxon>Reticulomyxa</taxon>
    </lineage>
</organism>
<evidence type="ECO:0000313" key="2">
    <source>
        <dbReference type="EMBL" id="ETO21547.1"/>
    </source>
</evidence>
<feature type="transmembrane region" description="Helical" evidence="1">
    <location>
        <begin position="106"/>
        <end position="123"/>
    </location>
</feature>
<keyword evidence="1" id="KW-1133">Transmembrane helix</keyword>
<keyword evidence="3" id="KW-1185">Reference proteome</keyword>
<sequence>MISLSSGSEKGEDILFTCYWVGICIIVLTLLLFLSFWNRDDIEMTSADNQHPFERCVRCAILRKQTYKTISHVLTLCAMLSALLYMGLAMGSYHQLSSNYEFNCKIGLWAPAVGYFVHKFFIYECLTLRLQSSFSGSAYAYKPWLLATLHSVVTGCLITEVTLMCIAYEREKISKGKNSDKYFCVVKYPIWCTVTFAAMDMFVNVVLLYLFMKPLIVLARQQHWYTVESHIIRQQTTLVPNAPLPFPSDVSRISSNKAKELAVNSILYNLLVRVNVVTWTMVLTTITNMVVYIFTLWTLGFILDLIINSLCLLFTFGKFTSFYRITCRCCHCFFSAIGVYLLYKVQEYN</sequence>
<feature type="transmembrane region" description="Helical" evidence="1">
    <location>
        <begin position="188"/>
        <end position="211"/>
    </location>
</feature>
<keyword evidence="1" id="KW-0812">Transmembrane</keyword>